<sequence length="323" mass="37710">MEISINKRDYFFDTLKGFLIIAVIVGNTLELASPTNVNVHYFILFLYMFHMPVFTFVSGYFSKRSKRTTVQKVKHIFTIYVLAQILYVAYYNYILHGELDFTLLATQWTFWYLLSLTAWYIISDYIKNEKLWLIGSIIFSLIIGFDTSVGSNGSFSRTFFFLPFFIAGMMFKREYIETIKKYRNYLLIGSITILIILYFLQNYIPVDLLFEYTNYEHFIDLGLFPLFCRAFHYIGAFLIGGFLISIIPQKRTSLSSLGKMSLYMYLFHGTVANTMLPYLNFNTLFSCMLSCVTVVLICIIISIGMQHLSKTIKEKNKELSESK</sequence>
<keyword evidence="3" id="KW-0012">Acyltransferase</keyword>
<proteinExistence type="predicted"/>
<dbReference type="PANTHER" id="PTHR37312">
    <property type="entry name" value="MEMBRANE-BOUND ACYLTRANSFERASE YKRP-RELATED"/>
    <property type="match status" value="1"/>
</dbReference>
<keyword evidence="1" id="KW-0472">Membrane</keyword>
<feature type="domain" description="Acyltransferase 3" evidence="2">
    <location>
        <begin position="10"/>
        <end position="301"/>
    </location>
</feature>
<evidence type="ECO:0000259" key="2">
    <source>
        <dbReference type="Pfam" id="PF01757"/>
    </source>
</evidence>
<name>A0A1V4T096_9CLOT</name>
<feature type="transmembrane region" description="Helical" evidence="1">
    <location>
        <begin position="12"/>
        <end position="29"/>
    </location>
</feature>
<accession>A0A1V4T096</accession>
<dbReference type="InterPro" id="IPR002656">
    <property type="entry name" value="Acyl_transf_3_dom"/>
</dbReference>
<dbReference type="RefSeq" id="WP_158082640.1">
    <property type="nucleotide sequence ID" value="NZ_LTAY01000019.1"/>
</dbReference>
<dbReference type="PANTHER" id="PTHR37312:SF1">
    <property type="entry name" value="MEMBRANE-BOUND ACYLTRANSFERASE YKRP-RELATED"/>
    <property type="match status" value="1"/>
</dbReference>
<feature type="transmembrane region" description="Helical" evidence="1">
    <location>
        <begin position="155"/>
        <end position="172"/>
    </location>
</feature>
<feature type="transmembrane region" description="Helical" evidence="1">
    <location>
        <begin position="224"/>
        <end position="248"/>
    </location>
</feature>
<evidence type="ECO:0000313" key="3">
    <source>
        <dbReference type="EMBL" id="OPX50103.1"/>
    </source>
</evidence>
<organism evidence="3 4">
    <name type="scientific">Clostridium thermobutyricum DSM 4928</name>
    <dbReference type="NCBI Taxonomy" id="1121339"/>
    <lineage>
        <taxon>Bacteria</taxon>
        <taxon>Bacillati</taxon>
        <taxon>Bacillota</taxon>
        <taxon>Clostridia</taxon>
        <taxon>Eubacteriales</taxon>
        <taxon>Clostridiaceae</taxon>
        <taxon>Clostridium</taxon>
    </lineage>
</organism>
<evidence type="ECO:0000313" key="4">
    <source>
        <dbReference type="Proteomes" id="UP000191448"/>
    </source>
</evidence>
<feature type="transmembrane region" description="Helical" evidence="1">
    <location>
        <begin position="184"/>
        <end position="204"/>
    </location>
</feature>
<comment type="caution">
    <text evidence="3">The sequence shown here is derived from an EMBL/GenBank/DDBJ whole genome shotgun (WGS) entry which is preliminary data.</text>
</comment>
<evidence type="ECO:0000256" key="1">
    <source>
        <dbReference type="SAM" id="Phobius"/>
    </source>
</evidence>
<dbReference type="Pfam" id="PF01757">
    <property type="entry name" value="Acyl_transf_3"/>
    <property type="match status" value="1"/>
</dbReference>
<feature type="transmembrane region" description="Helical" evidence="1">
    <location>
        <begin position="131"/>
        <end position="149"/>
    </location>
</feature>
<gene>
    <name evidence="3" type="ORF">CLTHE_03150</name>
</gene>
<keyword evidence="1" id="KW-0812">Transmembrane</keyword>
<feature type="transmembrane region" description="Helical" evidence="1">
    <location>
        <begin position="260"/>
        <end position="277"/>
    </location>
</feature>
<protein>
    <submittedName>
        <fullName evidence="3">Acyltransferase family protein</fullName>
    </submittedName>
</protein>
<feature type="transmembrane region" description="Helical" evidence="1">
    <location>
        <begin position="73"/>
        <end position="95"/>
    </location>
</feature>
<keyword evidence="1" id="KW-1133">Transmembrane helix</keyword>
<dbReference type="InterPro" id="IPR052734">
    <property type="entry name" value="Nod_factor_acetyltransferase"/>
</dbReference>
<feature type="transmembrane region" description="Helical" evidence="1">
    <location>
        <begin position="283"/>
        <end position="305"/>
    </location>
</feature>
<reference evidence="3 4" key="1">
    <citation type="submission" date="2016-02" db="EMBL/GenBank/DDBJ databases">
        <title>Genome sequence of Clostridium thermobutyricum DSM 4928.</title>
        <authorList>
            <person name="Poehlein A."/>
            <person name="Daniel R."/>
        </authorList>
    </citation>
    <scope>NUCLEOTIDE SEQUENCE [LARGE SCALE GENOMIC DNA]</scope>
    <source>
        <strain evidence="3 4">DSM 4928</strain>
    </source>
</reference>
<feature type="transmembrane region" description="Helical" evidence="1">
    <location>
        <begin position="41"/>
        <end position="61"/>
    </location>
</feature>
<dbReference type="Proteomes" id="UP000191448">
    <property type="component" value="Unassembled WGS sequence"/>
</dbReference>
<keyword evidence="3" id="KW-0808">Transferase</keyword>
<dbReference type="AlphaFoldDB" id="A0A1V4T096"/>
<feature type="transmembrane region" description="Helical" evidence="1">
    <location>
        <begin position="101"/>
        <end position="122"/>
    </location>
</feature>
<dbReference type="EMBL" id="LTAY01000019">
    <property type="protein sequence ID" value="OPX50103.1"/>
    <property type="molecule type" value="Genomic_DNA"/>
</dbReference>
<dbReference type="OrthoDB" id="6623990at2"/>
<dbReference type="GO" id="GO:0016747">
    <property type="term" value="F:acyltransferase activity, transferring groups other than amino-acyl groups"/>
    <property type="evidence" value="ECO:0007669"/>
    <property type="project" value="InterPro"/>
</dbReference>